<dbReference type="SMART" id="SM01217">
    <property type="entry name" value="Fn3_like"/>
    <property type="match status" value="1"/>
</dbReference>
<evidence type="ECO:0000256" key="3">
    <source>
        <dbReference type="ARBA" id="ARBA00005336"/>
    </source>
</evidence>
<evidence type="ECO:0000256" key="7">
    <source>
        <dbReference type="ARBA" id="ARBA00023277"/>
    </source>
</evidence>
<dbReference type="Gene3D" id="3.40.50.1700">
    <property type="entry name" value="Glycoside hydrolase family 3 C-terminal domain"/>
    <property type="match status" value="1"/>
</dbReference>
<dbReference type="PANTHER" id="PTHR42715">
    <property type="entry name" value="BETA-GLUCOSIDASE"/>
    <property type="match status" value="1"/>
</dbReference>
<evidence type="ECO:0000259" key="11">
    <source>
        <dbReference type="SMART" id="SM01217"/>
    </source>
</evidence>
<keyword evidence="13" id="KW-1185">Reference proteome</keyword>
<dbReference type="InterPro" id="IPR013783">
    <property type="entry name" value="Ig-like_fold"/>
</dbReference>
<name>A0A1Y2BV11_9FUNG</name>
<keyword evidence="5" id="KW-0378">Hydrolase</keyword>
<gene>
    <name evidence="12" type="ORF">BCR33DRAFT_720633</name>
</gene>
<dbReference type="InterPro" id="IPR002772">
    <property type="entry name" value="Glyco_hydro_3_C"/>
</dbReference>
<sequence>MTESRHAPPASSEANEERQPLLVAEDSSSSPNRNNVNVWKARAKTVVVVVVALILVHSLFAAQQRHWHQGPGPGPVKGKAPHLWDAAATRATAALAKLTREQKEALVIGVGVNGGPCVGYIPPQKHIDFHGLCLQDGPMGVRFAANVTAFPSAMNTAATWDKSSWPSGDPYLASVSVSETVRGIQSHGVMATAKHFIANEQEHFRFDYSSNVDMRTMMEVYMAPFEASVRAGVASIMCSYNRVNQTYTGAHHKLMNEILKGPEIDFRGFYMTDWDAKYSFGVTDMVMPGLYRKDLVVDGMEPREIPEPRLNDMVVSILSPYYYFGQDKGFPALSFDSWKPREKNVYAFDYRFKQHAAVARKLAAASTILLKNDHALLPLNSKQVGVVAVIGEDARRPRILNEFPDRNGNDGTLAQGSGSGTADFPYLVSPLEAIADRVQVITSIDNYDLEAAKRTASSAQVALVFANAPSGEWYDRDDLKLANKGDQLISAVASVNKNTVVVIHSVGTVEMPWLHHPNISAVIFALLPGQESGNGLADVLFGAVNPSGRLPFTVHDDRNDYPADILYQPNAPIPQIDYSEKLLIDYRYFDFHKITPTFEFGYGLSYTTFQYSRLQIERANVRDTQSDLSISFKVTNTGTRDGHEVVQLYVSFPEAAGEPPQLLKGFERVWVKKGETVDVALVVEKRDLRIWLEGWKHVAGDYKFRVGASSRDIRLEKSVYWG</sequence>
<feature type="domain" description="Fibronectin type III-like" evidence="11">
    <location>
        <begin position="644"/>
        <end position="710"/>
    </location>
</feature>
<dbReference type="Pfam" id="PF01915">
    <property type="entry name" value="Glyco_hydro_3_C"/>
    <property type="match status" value="1"/>
</dbReference>
<dbReference type="InterPro" id="IPR050288">
    <property type="entry name" value="Cellulose_deg_GH3"/>
</dbReference>
<dbReference type="EC" id="3.2.1.21" evidence="4"/>
<keyword evidence="9" id="KW-0624">Polysaccharide degradation</keyword>
<evidence type="ECO:0000313" key="13">
    <source>
        <dbReference type="Proteomes" id="UP000193642"/>
    </source>
</evidence>
<dbReference type="Proteomes" id="UP000193642">
    <property type="component" value="Unassembled WGS sequence"/>
</dbReference>
<dbReference type="InterPro" id="IPR036881">
    <property type="entry name" value="Glyco_hydro_3_C_sf"/>
</dbReference>
<dbReference type="GO" id="GO:0008422">
    <property type="term" value="F:beta-glucosidase activity"/>
    <property type="evidence" value="ECO:0007669"/>
    <property type="project" value="UniProtKB-EC"/>
</dbReference>
<evidence type="ECO:0000256" key="2">
    <source>
        <dbReference type="ARBA" id="ARBA00004987"/>
    </source>
</evidence>
<dbReference type="InterPro" id="IPR026891">
    <property type="entry name" value="Fn3-like"/>
</dbReference>
<keyword evidence="6" id="KW-0136">Cellulose degradation</keyword>
<dbReference type="OrthoDB" id="416222at2759"/>
<evidence type="ECO:0000256" key="9">
    <source>
        <dbReference type="ARBA" id="ARBA00023326"/>
    </source>
</evidence>
<feature type="region of interest" description="Disordered" evidence="10">
    <location>
        <begin position="1"/>
        <end position="33"/>
    </location>
</feature>
<dbReference type="InterPro" id="IPR001764">
    <property type="entry name" value="Glyco_hydro_3_N"/>
</dbReference>
<dbReference type="EMBL" id="MCGO01000043">
    <property type="protein sequence ID" value="ORY38612.1"/>
    <property type="molecule type" value="Genomic_DNA"/>
</dbReference>
<dbReference type="SUPFAM" id="SSF52279">
    <property type="entry name" value="Beta-D-glucan exohydrolase, C-terminal domain"/>
    <property type="match status" value="1"/>
</dbReference>
<dbReference type="PANTHER" id="PTHR42715:SF2">
    <property type="entry name" value="BETA-GLUCOSIDASE F-RELATED"/>
    <property type="match status" value="1"/>
</dbReference>
<dbReference type="Pfam" id="PF14310">
    <property type="entry name" value="Fn3-like"/>
    <property type="match status" value="1"/>
</dbReference>
<dbReference type="Gene3D" id="2.60.40.10">
    <property type="entry name" value="Immunoglobulins"/>
    <property type="match status" value="1"/>
</dbReference>
<evidence type="ECO:0000256" key="1">
    <source>
        <dbReference type="ARBA" id="ARBA00000448"/>
    </source>
</evidence>
<comment type="similarity">
    <text evidence="3">Belongs to the glycosyl hydrolase 3 family.</text>
</comment>
<dbReference type="GO" id="GO:0005576">
    <property type="term" value="C:extracellular region"/>
    <property type="evidence" value="ECO:0007669"/>
    <property type="project" value="UniProtKB-SubCell"/>
</dbReference>
<evidence type="ECO:0000256" key="5">
    <source>
        <dbReference type="ARBA" id="ARBA00022801"/>
    </source>
</evidence>
<keyword evidence="7" id="KW-0119">Carbohydrate metabolism</keyword>
<dbReference type="Pfam" id="PF00933">
    <property type="entry name" value="Glyco_hydro_3"/>
    <property type="match status" value="1"/>
</dbReference>
<evidence type="ECO:0000256" key="6">
    <source>
        <dbReference type="ARBA" id="ARBA00023001"/>
    </source>
</evidence>
<accession>A0A1Y2BV11</accession>
<comment type="pathway">
    <text evidence="2">Glycan metabolism; cellulose degradation.</text>
</comment>
<dbReference type="AlphaFoldDB" id="A0A1Y2BV11"/>
<evidence type="ECO:0000256" key="10">
    <source>
        <dbReference type="SAM" id="MobiDB-lite"/>
    </source>
</evidence>
<evidence type="ECO:0000256" key="4">
    <source>
        <dbReference type="ARBA" id="ARBA00012744"/>
    </source>
</evidence>
<reference evidence="12 13" key="1">
    <citation type="submission" date="2016-07" db="EMBL/GenBank/DDBJ databases">
        <title>Pervasive Adenine N6-methylation of Active Genes in Fungi.</title>
        <authorList>
            <consortium name="DOE Joint Genome Institute"/>
            <person name="Mondo S.J."/>
            <person name="Dannebaum R.O."/>
            <person name="Kuo R.C."/>
            <person name="Labutti K."/>
            <person name="Haridas S."/>
            <person name="Kuo A."/>
            <person name="Salamov A."/>
            <person name="Ahrendt S.R."/>
            <person name="Lipzen A."/>
            <person name="Sullivan W."/>
            <person name="Andreopoulos W.B."/>
            <person name="Clum A."/>
            <person name="Lindquist E."/>
            <person name="Daum C."/>
            <person name="Ramamoorthy G.K."/>
            <person name="Gryganskyi A."/>
            <person name="Culley D."/>
            <person name="Magnuson J.K."/>
            <person name="James T.Y."/>
            <person name="O'Malley M.A."/>
            <person name="Stajich J.E."/>
            <person name="Spatafora J.W."/>
            <person name="Visel A."/>
            <person name="Grigoriev I.V."/>
        </authorList>
    </citation>
    <scope>NUCLEOTIDE SEQUENCE [LARGE SCALE GENOMIC DNA]</scope>
    <source>
        <strain evidence="12 13">JEL800</strain>
    </source>
</reference>
<proteinExistence type="inferred from homology"/>
<keyword evidence="8" id="KW-0326">Glycosidase</keyword>
<evidence type="ECO:0000313" key="12">
    <source>
        <dbReference type="EMBL" id="ORY38612.1"/>
    </source>
</evidence>
<dbReference type="Gene3D" id="3.20.20.300">
    <property type="entry name" value="Glycoside hydrolase, family 3, N-terminal domain"/>
    <property type="match status" value="2"/>
</dbReference>
<dbReference type="InterPro" id="IPR036962">
    <property type="entry name" value="Glyco_hydro_3_N_sf"/>
</dbReference>
<comment type="catalytic activity">
    <reaction evidence="1">
        <text>Hydrolysis of terminal, non-reducing beta-D-glucosyl residues with release of beta-D-glucose.</text>
        <dbReference type="EC" id="3.2.1.21"/>
    </reaction>
</comment>
<dbReference type="InterPro" id="IPR017853">
    <property type="entry name" value="GH"/>
</dbReference>
<dbReference type="SUPFAM" id="SSF51445">
    <property type="entry name" value="(Trans)glycosidases"/>
    <property type="match status" value="1"/>
</dbReference>
<organism evidence="12 13">
    <name type="scientific">Rhizoclosmatium globosum</name>
    <dbReference type="NCBI Taxonomy" id="329046"/>
    <lineage>
        <taxon>Eukaryota</taxon>
        <taxon>Fungi</taxon>
        <taxon>Fungi incertae sedis</taxon>
        <taxon>Chytridiomycota</taxon>
        <taxon>Chytridiomycota incertae sedis</taxon>
        <taxon>Chytridiomycetes</taxon>
        <taxon>Chytridiales</taxon>
        <taxon>Chytriomycetaceae</taxon>
        <taxon>Rhizoclosmatium</taxon>
    </lineage>
</organism>
<dbReference type="STRING" id="329046.A0A1Y2BV11"/>
<comment type="caution">
    <text evidence="12">The sequence shown here is derived from an EMBL/GenBank/DDBJ whole genome shotgun (WGS) entry which is preliminary data.</text>
</comment>
<dbReference type="GO" id="GO:0030245">
    <property type="term" value="P:cellulose catabolic process"/>
    <property type="evidence" value="ECO:0007669"/>
    <property type="project" value="UniProtKB-KW"/>
</dbReference>
<protein>
    <recommendedName>
        <fullName evidence="4">beta-glucosidase</fullName>
        <ecNumber evidence="4">3.2.1.21</ecNumber>
    </recommendedName>
</protein>
<evidence type="ECO:0000256" key="8">
    <source>
        <dbReference type="ARBA" id="ARBA00023295"/>
    </source>
</evidence>